<evidence type="ECO:0000313" key="3">
    <source>
        <dbReference type="Proteomes" id="UP001165413"/>
    </source>
</evidence>
<feature type="transmembrane region" description="Helical" evidence="1">
    <location>
        <begin position="376"/>
        <end position="393"/>
    </location>
</feature>
<comment type="caution">
    <text evidence="2">The sequence shown here is derived from an EMBL/GenBank/DDBJ whole genome shotgun (WGS) entry which is preliminary data.</text>
</comment>
<name>A0AA41X3E1_9ALTE</name>
<feature type="transmembrane region" description="Helical" evidence="1">
    <location>
        <begin position="89"/>
        <end position="109"/>
    </location>
</feature>
<keyword evidence="1" id="KW-1133">Transmembrane helix</keyword>
<reference evidence="2" key="1">
    <citation type="submission" date="2022-07" db="EMBL/GenBank/DDBJ databases">
        <title>Characterization of the Novel Bacterium Alteromonas immobilis LMIT006 and Alteromonas gregis LMIT007.</title>
        <authorList>
            <person name="Lin X."/>
        </authorList>
    </citation>
    <scope>NUCLEOTIDE SEQUENCE</scope>
    <source>
        <strain evidence="2">LMIT007</strain>
    </source>
</reference>
<keyword evidence="3" id="KW-1185">Reference proteome</keyword>
<feature type="transmembrane region" description="Helical" evidence="1">
    <location>
        <begin position="160"/>
        <end position="176"/>
    </location>
</feature>
<feature type="transmembrane region" description="Helical" evidence="1">
    <location>
        <begin position="64"/>
        <end position="83"/>
    </location>
</feature>
<feature type="transmembrane region" description="Helical" evidence="1">
    <location>
        <begin position="7"/>
        <end position="28"/>
    </location>
</feature>
<proteinExistence type="predicted"/>
<feature type="transmembrane region" description="Helical" evidence="1">
    <location>
        <begin position="351"/>
        <end position="370"/>
    </location>
</feature>
<feature type="transmembrane region" description="Helical" evidence="1">
    <location>
        <begin position="121"/>
        <end position="140"/>
    </location>
</feature>
<dbReference type="RefSeq" id="WP_254101097.1">
    <property type="nucleotide sequence ID" value="NZ_JANATA010000015.1"/>
</dbReference>
<feature type="transmembrane region" description="Helical" evidence="1">
    <location>
        <begin position="34"/>
        <end position="52"/>
    </location>
</feature>
<dbReference type="EMBL" id="JANATA010000015">
    <property type="protein sequence ID" value="MCP3429122.1"/>
    <property type="molecule type" value="Genomic_DNA"/>
</dbReference>
<sequence length="405" mass="45887">MKASLFVFKLGLLIVLFLPGSLIVLDLTSSSGPGLFLASLFLLAVCVTISYVGKFTISLGLIKYLLVVFFFIILHSIGVYYIFDVDLDFSKLIVSLLLVLLVLILTRILSLQAKIIDDLNFLRVIKFISYILAVLGVVTISFRELNISQSKSMFFFSEPSHYILVLLPFTLFYMIKQASVHKVFFLVFILIVFSLLIESVLSVFGVIFLIYIRFYYSAFVRYIFPLIVLLIFYGVSISNNEFYEYYSSRVSLTSDSTNLTALVYMSGWERVYIGILESYGFGFGFQQMGIAGPSGEFRSILNGLNAHGLNLTDGSFLFSKLVFEFGAIGLIVTLFYLLSIHKFIKILHGNMGNKIVFFCSVYLCFFLYLFLRGGGYFMPFVALFLISVFFLKGEKAFAIFSSKTR</sequence>
<evidence type="ECO:0000313" key="2">
    <source>
        <dbReference type="EMBL" id="MCP3429122.1"/>
    </source>
</evidence>
<protein>
    <submittedName>
        <fullName evidence="2">Uncharacterized protein</fullName>
    </submittedName>
</protein>
<organism evidence="2 3">
    <name type="scientific">Opacimonas viscosa</name>
    <dbReference type="NCBI Taxonomy" id="2961944"/>
    <lineage>
        <taxon>Bacteria</taxon>
        <taxon>Pseudomonadati</taxon>
        <taxon>Pseudomonadota</taxon>
        <taxon>Gammaproteobacteria</taxon>
        <taxon>Alteromonadales</taxon>
        <taxon>Alteromonadaceae</taxon>
        <taxon>Opacimonas</taxon>
    </lineage>
</organism>
<accession>A0AA41X3E1</accession>
<evidence type="ECO:0000256" key="1">
    <source>
        <dbReference type="SAM" id="Phobius"/>
    </source>
</evidence>
<keyword evidence="1" id="KW-0472">Membrane</keyword>
<gene>
    <name evidence="2" type="ORF">NLF92_09225</name>
</gene>
<dbReference type="Proteomes" id="UP001165413">
    <property type="component" value="Unassembled WGS sequence"/>
</dbReference>
<dbReference type="AlphaFoldDB" id="A0AA41X3E1"/>
<keyword evidence="1" id="KW-0812">Transmembrane</keyword>
<feature type="transmembrane region" description="Helical" evidence="1">
    <location>
        <begin position="183"/>
        <end position="212"/>
    </location>
</feature>
<feature type="transmembrane region" description="Helical" evidence="1">
    <location>
        <begin position="321"/>
        <end position="339"/>
    </location>
</feature>
<feature type="transmembrane region" description="Helical" evidence="1">
    <location>
        <begin position="218"/>
        <end position="235"/>
    </location>
</feature>